<proteinExistence type="predicted"/>
<evidence type="ECO:0000313" key="1">
    <source>
        <dbReference type="EMBL" id="QDT15918.1"/>
    </source>
</evidence>
<keyword evidence="2" id="KW-1185">Reference proteome</keyword>
<dbReference type="AlphaFoldDB" id="A0A517P973"/>
<gene>
    <name evidence="1" type="ORF">CA12_20160</name>
</gene>
<accession>A0A517P973</accession>
<evidence type="ECO:0008006" key="3">
    <source>
        <dbReference type="Google" id="ProtNLM"/>
    </source>
</evidence>
<reference evidence="1 2" key="1">
    <citation type="submission" date="2019-02" db="EMBL/GenBank/DDBJ databases">
        <title>Deep-cultivation of Planctomycetes and their phenomic and genomic characterization uncovers novel biology.</title>
        <authorList>
            <person name="Wiegand S."/>
            <person name="Jogler M."/>
            <person name="Boedeker C."/>
            <person name="Pinto D."/>
            <person name="Vollmers J."/>
            <person name="Rivas-Marin E."/>
            <person name="Kohn T."/>
            <person name="Peeters S.H."/>
            <person name="Heuer A."/>
            <person name="Rast P."/>
            <person name="Oberbeckmann S."/>
            <person name="Bunk B."/>
            <person name="Jeske O."/>
            <person name="Meyerdierks A."/>
            <person name="Storesund J.E."/>
            <person name="Kallscheuer N."/>
            <person name="Luecker S."/>
            <person name="Lage O.M."/>
            <person name="Pohl T."/>
            <person name="Merkel B.J."/>
            <person name="Hornburger P."/>
            <person name="Mueller R.-W."/>
            <person name="Bruemmer F."/>
            <person name="Labrenz M."/>
            <person name="Spormann A.M."/>
            <person name="Op den Camp H."/>
            <person name="Overmann J."/>
            <person name="Amann R."/>
            <person name="Jetten M.S.M."/>
            <person name="Mascher T."/>
            <person name="Medema M.H."/>
            <person name="Devos D.P."/>
            <person name="Kaster A.-K."/>
            <person name="Ovreas L."/>
            <person name="Rohde M."/>
            <person name="Galperin M.Y."/>
            <person name="Jogler C."/>
        </authorList>
    </citation>
    <scope>NUCLEOTIDE SEQUENCE [LARGE SCALE GENOMIC DNA]</scope>
    <source>
        <strain evidence="1 2">CA12</strain>
    </source>
</reference>
<evidence type="ECO:0000313" key="2">
    <source>
        <dbReference type="Proteomes" id="UP000318741"/>
    </source>
</evidence>
<name>A0A517P973_9PLAN</name>
<dbReference type="OrthoDB" id="266247at2"/>
<organism evidence="1 2">
    <name type="scientific">Alienimonas californiensis</name>
    <dbReference type="NCBI Taxonomy" id="2527989"/>
    <lineage>
        <taxon>Bacteria</taxon>
        <taxon>Pseudomonadati</taxon>
        <taxon>Planctomycetota</taxon>
        <taxon>Planctomycetia</taxon>
        <taxon>Planctomycetales</taxon>
        <taxon>Planctomycetaceae</taxon>
        <taxon>Alienimonas</taxon>
    </lineage>
</organism>
<dbReference type="Proteomes" id="UP000318741">
    <property type="component" value="Chromosome"/>
</dbReference>
<sequence>MSNAATIHDWTRVDAGIWHSFHLQWIAEINKELNGGVLPAPYYALAEPQGGFTVEEGAAGDRGTTGGPSTEPRRFEADLLALHESDEAADGGVLLADAAPRVRLTAPLTPSPPGARRIAVRYGSADRIVALIELVSPGNRDGRAKATAFCNKVEAAILAGVHVLMIDLFPSNPLLPTGMHGAVAERFGVEYRPPDGEPLTCASYRAAESATTSFVEPLRVGAAPPVMPLFLSRTRYVELPLADSYAAAFAATPRKYREALEPAT</sequence>
<dbReference type="KEGG" id="acaf:CA12_20160"/>
<dbReference type="RefSeq" id="WP_145358813.1">
    <property type="nucleotide sequence ID" value="NZ_CP036265.1"/>
</dbReference>
<protein>
    <recommendedName>
        <fullName evidence="3">DUF4058 domain-containing protein</fullName>
    </recommendedName>
</protein>
<dbReference type="EMBL" id="CP036265">
    <property type="protein sequence ID" value="QDT15918.1"/>
    <property type="molecule type" value="Genomic_DNA"/>
</dbReference>